<organism evidence="2 3">
    <name type="scientific">Albula glossodonta</name>
    <name type="common">roundjaw bonefish</name>
    <dbReference type="NCBI Taxonomy" id="121402"/>
    <lineage>
        <taxon>Eukaryota</taxon>
        <taxon>Metazoa</taxon>
        <taxon>Chordata</taxon>
        <taxon>Craniata</taxon>
        <taxon>Vertebrata</taxon>
        <taxon>Euteleostomi</taxon>
        <taxon>Actinopterygii</taxon>
        <taxon>Neopterygii</taxon>
        <taxon>Teleostei</taxon>
        <taxon>Albuliformes</taxon>
        <taxon>Albulidae</taxon>
        <taxon>Albula</taxon>
    </lineage>
</organism>
<name>A0A8T2NXR1_9TELE</name>
<evidence type="ECO:0000256" key="1">
    <source>
        <dbReference type="SAM" id="MobiDB-lite"/>
    </source>
</evidence>
<accession>A0A8T2NXR1</accession>
<feature type="region of interest" description="Disordered" evidence="1">
    <location>
        <begin position="41"/>
        <end position="65"/>
    </location>
</feature>
<reference evidence="2" key="1">
    <citation type="thesis" date="2021" institute="BYU ScholarsArchive" country="Provo, UT, USA">
        <title>Applications of and Algorithms for Genome Assembly and Genomic Analyses with an Emphasis on Marine Teleosts.</title>
        <authorList>
            <person name="Pickett B.D."/>
        </authorList>
    </citation>
    <scope>NUCLEOTIDE SEQUENCE</scope>
    <source>
        <strain evidence="2">HI-2016</strain>
    </source>
</reference>
<comment type="caution">
    <text evidence="2">The sequence shown here is derived from an EMBL/GenBank/DDBJ whole genome shotgun (WGS) entry which is preliminary data.</text>
</comment>
<evidence type="ECO:0000313" key="3">
    <source>
        <dbReference type="Proteomes" id="UP000824540"/>
    </source>
</evidence>
<dbReference type="EMBL" id="JAFBMS010000037">
    <property type="protein sequence ID" value="KAG9341177.1"/>
    <property type="molecule type" value="Genomic_DNA"/>
</dbReference>
<proteinExistence type="predicted"/>
<protein>
    <submittedName>
        <fullName evidence="2">Uncharacterized protein</fullName>
    </submittedName>
</protein>
<dbReference type="Proteomes" id="UP000824540">
    <property type="component" value="Unassembled WGS sequence"/>
</dbReference>
<dbReference type="AlphaFoldDB" id="A0A8T2NXR1"/>
<keyword evidence="3" id="KW-1185">Reference proteome</keyword>
<evidence type="ECO:0000313" key="2">
    <source>
        <dbReference type="EMBL" id="KAG9341177.1"/>
    </source>
</evidence>
<gene>
    <name evidence="2" type="ORF">JZ751_019616</name>
</gene>
<sequence length="65" mass="7458">MYSSSSCRLCSRGFCLRWGLRLLGKSGVCKIFFSCRGIKVHKDNGNDQREEQDVELSRRNSDIIT</sequence>